<name>A0ABQ8CAH4_BRANA</name>
<feature type="compositionally biased region" description="Polar residues" evidence="1">
    <location>
        <begin position="313"/>
        <end position="323"/>
    </location>
</feature>
<comment type="caution">
    <text evidence="2">The sequence shown here is derived from an EMBL/GenBank/DDBJ whole genome shotgun (WGS) entry which is preliminary data.</text>
</comment>
<feature type="region of interest" description="Disordered" evidence="1">
    <location>
        <begin position="159"/>
        <end position="188"/>
    </location>
</feature>
<evidence type="ECO:0000256" key="1">
    <source>
        <dbReference type="SAM" id="MobiDB-lite"/>
    </source>
</evidence>
<protein>
    <recommendedName>
        <fullName evidence="4">Aminotransferase-like plant mobile domain-containing protein</fullName>
    </recommendedName>
</protein>
<keyword evidence="3" id="KW-1185">Reference proteome</keyword>
<sequence length="473" mass="53304">MDLDAFEDYPWGRVAFKFLMESVKGVDLTKTYAIEGFVQVLQVWVYCCLPEFGAGYGLPIEGSPTPPLLAFLGGKGQRRLQENMLKQTRTKNFTMKDYSEMFPRWDGELEDEKADNIVKAMFSSGWAWEQSHWPLVGTKLWTNVKVEIHPMKTEAGQMMRSLKTVSPSRTQSDAESRKKARESPGLDVETMKGEIVRWLTGLTSNMVEGLSRCENTLKIQSHMIEGLTTQVGAVEKMVREGWKEDHTKAGSSTDVPEANKSDEDKAKKDSAEGSKGDESKGEESRAEESRAEESKAAETAPKGMTTRAKARDTQATVSESENENGGISVVVVDKEQSHIDYGSVKKLKQVRKLRAARIVARAKSERQRRLAATQQSPFDGNSTAKVIIPNQPKQGQRYNPFANPDRQKLSALLDWVKLDPKWRQKVKGSSSDWFYILLTPTKWLIDTMASEIFDETRINGTEKRDYNHLGVYD</sequence>
<evidence type="ECO:0000313" key="2">
    <source>
        <dbReference type="EMBL" id="KAH0914089.1"/>
    </source>
</evidence>
<dbReference type="EMBL" id="JAGKQM010000008">
    <property type="protein sequence ID" value="KAH0914089.1"/>
    <property type="molecule type" value="Genomic_DNA"/>
</dbReference>
<evidence type="ECO:0000313" key="3">
    <source>
        <dbReference type="Proteomes" id="UP000824890"/>
    </source>
</evidence>
<accession>A0ABQ8CAH4</accession>
<reference evidence="2 3" key="1">
    <citation type="submission" date="2021-05" db="EMBL/GenBank/DDBJ databases">
        <title>Genome Assembly of Synthetic Allotetraploid Brassica napus Reveals Homoeologous Exchanges between Subgenomes.</title>
        <authorList>
            <person name="Davis J.T."/>
        </authorList>
    </citation>
    <scope>NUCLEOTIDE SEQUENCE [LARGE SCALE GENOMIC DNA]</scope>
    <source>
        <strain evidence="3">cv. Da-Ae</strain>
        <tissue evidence="2">Seedling</tissue>
    </source>
</reference>
<proteinExistence type="predicted"/>
<gene>
    <name evidence="2" type="ORF">HID58_028535</name>
</gene>
<evidence type="ECO:0008006" key="4">
    <source>
        <dbReference type="Google" id="ProtNLM"/>
    </source>
</evidence>
<dbReference type="Proteomes" id="UP000824890">
    <property type="component" value="Unassembled WGS sequence"/>
</dbReference>
<feature type="compositionally biased region" description="Basic and acidic residues" evidence="1">
    <location>
        <begin position="172"/>
        <end position="188"/>
    </location>
</feature>
<feature type="region of interest" description="Disordered" evidence="1">
    <location>
        <begin position="243"/>
        <end position="323"/>
    </location>
</feature>
<organism evidence="2 3">
    <name type="scientific">Brassica napus</name>
    <name type="common">Rape</name>
    <dbReference type="NCBI Taxonomy" id="3708"/>
    <lineage>
        <taxon>Eukaryota</taxon>
        <taxon>Viridiplantae</taxon>
        <taxon>Streptophyta</taxon>
        <taxon>Embryophyta</taxon>
        <taxon>Tracheophyta</taxon>
        <taxon>Spermatophyta</taxon>
        <taxon>Magnoliopsida</taxon>
        <taxon>eudicotyledons</taxon>
        <taxon>Gunneridae</taxon>
        <taxon>Pentapetalae</taxon>
        <taxon>rosids</taxon>
        <taxon>malvids</taxon>
        <taxon>Brassicales</taxon>
        <taxon>Brassicaceae</taxon>
        <taxon>Brassiceae</taxon>
        <taxon>Brassica</taxon>
    </lineage>
</organism>
<feature type="compositionally biased region" description="Basic and acidic residues" evidence="1">
    <location>
        <begin position="257"/>
        <end position="296"/>
    </location>
</feature>